<name>S2DN02_INDAL</name>
<sequence>MVRLKGVKKTALLLDCSDFNSCMVRLKETFSDYINDQRINFNSCMVRLKEKRDEIHLNIYLEFQFLYGAIEGILE</sequence>
<comment type="caution">
    <text evidence="1">The sequence shown here is derived from an EMBL/GenBank/DDBJ whole genome shotgun (WGS) entry which is preliminary data.</text>
</comment>
<evidence type="ECO:0000313" key="2">
    <source>
        <dbReference type="Proteomes" id="UP000006073"/>
    </source>
</evidence>
<protein>
    <submittedName>
        <fullName evidence="1">Uncharacterized protein</fullName>
    </submittedName>
</protein>
<accession>S2DN02</accession>
<keyword evidence="2" id="KW-1185">Reference proteome</keyword>
<evidence type="ECO:0000313" key="1">
    <source>
        <dbReference type="EMBL" id="EPA00475.1"/>
    </source>
</evidence>
<gene>
    <name evidence="1" type="ORF">A33Q_0095</name>
</gene>
<dbReference type="EMBL" id="ALWO02000003">
    <property type="protein sequence ID" value="EPA00475.1"/>
    <property type="molecule type" value="Genomic_DNA"/>
</dbReference>
<proteinExistence type="predicted"/>
<organism evidence="1 2">
    <name type="scientific">Indibacter alkaliphilus (strain CCUG 57479 / KCTC 22604 / LW1)</name>
    <dbReference type="NCBI Taxonomy" id="1189612"/>
    <lineage>
        <taxon>Bacteria</taxon>
        <taxon>Pseudomonadati</taxon>
        <taxon>Bacteroidota</taxon>
        <taxon>Cytophagia</taxon>
        <taxon>Cytophagales</taxon>
        <taxon>Cyclobacteriaceae</taxon>
    </lineage>
</organism>
<dbReference type="Proteomes" id="UP000006073">
    <property type="component" value="Unassembled WGS sequence"/>
</dbReference>
<dbReference type="AlphaFoldDB" id="S2DN02"/>
<reference evidence="1 2" key="1">
    <citation type="journal article" date="2013" name="Genome Announc.">
        <title>Draft Genome Sequence of Indibacter alkaliphilus Strain LW1T, Isolated from Lonar Lake, a Haloalkaline Lake in the Buldana District of Maharashtra, India.</title>
        <authorList>
            <person name="Singh A."/>
            <person name="Kumar Jangir P."/>
            <person name="Sharma R."/>
            <person name="Singh A."/>
            <person name="Kumar Pinnaka A."/>
            <person name="Shivaji S."/>
        </authorList>
    </citation>
    <scope>NUCLEOTIDE SEQUENCE [LARGE SCALE GENOMIC DNA]</scope>
    <source>
        <strain evidence="2">CCUG 57479 / KCTC 22604 / LW1</strain>
    </source>
</reference>